<evidence type="ECO:0000313" key="2">
    <source>
        <dbReference type="Proteomes" id="UP001432027"/>
    </source>
</evidence>
<dbReference type="SUPFAM" id="SSF56672">
    <property type="entry name" value="DNA/RNA polymerases"/>
    <property type="match status" value="1"/>
</dbReference>
<reference evidence="1" key="1">
    <citation type="submission" date="2023-10" db="EMBL/GenBank/DDBJ databases">
        <title>Genome assembly of Pristionchus species.</title>
        <authorList>
            <person name="Yoshida K."/>
            <person name="Sommer R.J."/>
        </authorList>
    </citation>
    <scope>NUCLEOTIDE SEQUENCE</scope>
    <source>
        <strain evidence="1">RS0144</strain>
    </source>
</reference>
<organism evidence="1 2">
    <name type="scientific">Pristionchus entomophagus</name>
    <dbReference type="NCBI Taxonomy" id="358040"/>
    <lineage>
        <taxon>Eukaryota</taxon>
        <taxon>Metazoa</taxon>
        <taxon>Ecdysozoa</taxon>
        <taxon>Nematoda</taxon>
        <taxon>Chromadorea</taxon>
        <taxon>Rhabditida</taxon>
        <taxon>Rhabditina</taxon>
        <taxon>Diplogasteromorpha</taxon>
        <taxon>Diplogasteroidea</taxon>
        <taxon>Neodiplogasteridae</taxon>
        <taxon>Pristionchus</taxon>
    </lineage>
</organism>
<evidence type="ECO:0008006" key="3">
    <source>
        <dbReference type="Google" id="ProtNLM"/>
    </source>
</evidence>
<protein>
    <recommendedName>
        <fullName evidence="3">Peptidase aspartic putative domain-containing protein</fullName>
    </recommendedName>
</protein>
<evidence type="ECO:0000313" key="1">
    <source>
        <dbReference type="EMBL" id="GMS79278.1"/>
    </source>
</evidence>
<feature type="non-terminal residue" evidence="1">
    <location>
        <position position="1"/>
    </location>
</feature>
<dbReference type="InterPro" id="IPR043502">
    <property type="entry name" value="DNA/RNA_pol_sf"/>
</dbReference>
<name>A0AAV5S934_9BILA</name>
<dbReference type="Proteomes" id="UP001432027">
    <property type="component" value="Unassembled WGS sequence"/>
</dbReference>
<proteinExistence type="predicted"/>
<dbReference type="AlphaFoldDB" id="A0AAV5S934"/>
<comment type="caution">
    <text evidence="1">The sequence shown here is derived from an EMBL/GenBank/DDBJ whole genome shotgun (WGS) entry which is preliminary data.</text>
</comment>
<gene>
    <name evidence="1" type="ORF">PENTCL1PPCAC_1453</name>
</gene>
<dbReference type="EMBL" id="BTSX01000001">
    <property type="protein sequence ID" value="GMS79278.1"/>
    <property type="molecule type" value="Genomic_DNA"/>
</dbReference>
<keyword evidence="2" id="KW-1185">Reference proteome</keyword>
<accession>A0AAV5S934</accession>
<sequence>RRESLKGKSLCHCCFSSKHSTNDCCRKCPNCTGKHHRSLCEKPSLSVNTSLVSSSNQLRLFTATATIENPNLDAHSATRAYIHLDHGSQATLISRDLVNRLSLHFDETIQKQDNEYIVQYSVKPHAKDALPTNYDLQRSYLEFYDSIIHDQLSLGQIELVDSSDTEGVIHFLAHQPVLRPDKPTTPPGPSDLEQIPALLLRARSRLGLIVADVDKAFLQVKLHPPQRNMSFDSALLHSE</sequence>